<keyword evidence="2" id="KW-1185">Reference proteome</keyword>
<gene>
    <name evidence="1" type="ORF">ANN_19274</name>
</gene>
<comment type="caution">
    <text evidence="1">The sequence shown here is derived from an EMBL/GenBank/DDBJ whole genome shotgun (WGS) entry which is preliminary data.</text>
</comment>
<reference evidence="1 2" key="1">
    <citation type="journal article" date="2022" name="Allergy">
        <title>Genome assembly and annotation of Periplaneta americana reveal a comprehensive cockroach allergen profile.</title>
        <authorList>
            <person name="Wang L."/>
            <person name="Xiong Q."/>
            <person name="Saelim N."/>
            <person name="Wang L."/>
            <person name="Nong W."/>
            <person name="Wan A.T."/>
            <person name="Shi M."/>
            <person name="Liu X."/>
            <person name="Cao Q."/>
            <person name="Hui J.H.L."/>
            <person name="Sookrung N."/>
            <person name="Leung T.F."/>
            <person name="Tungtrongchitr A."/>
            <person name="Tsui S.K.W."/>
        </authorList>
    </citation>
    <scope>NUCLEOTIDE SEQUENCE [LARGE SCALE GENOMIC DNA]</scope>
    <source>
        <strain evidence="1">PWHHKU_190912</strain>
    </source>
</reference>
<dbReference type="Proteomes" id="UP001148838">
    <property type="component" value="Unassembled WGS sequence"/>
</dbReference>
<dbReference type="PANTHER" id="PTHR47055">
    <property type="entry name" value="DDE_TNP_1_7 DOMAIN-CONTAINING PROTEIN"/>
    <property type="match status" value="1"/>
</dbReference>
<sequence length="150" mass="16774">MENIFIEPLAVHIDSDEDSCDENGYGLVDNLTGSQLSSGAGIVLSINEHVGEVDYDLSCCSVPPPLNKKLKRQSKSNITWSKEDIIDRSNVFPEVDYTFLHGKLPVDCFEMIVNDELMNLLTEGSSNYALFKNCMDPKIASEEMKIFLSF</sequence>
<evidence type="ECO:0000313" key="2">
    <source>
        <dbReference type="Proteomes" id="UP001148838"/>
    </source>
</evidence>
<accession>A0ABQ8S9P4</accession>
<evidence type="ECO:0000313" key="1">
    <source>
        <dbReference type="EMBL" id="KAJ4430683.1"/>
    </source>
</evidence>
<dbReference type="PANTHER" id="PTHR47055:SF3">
    <property type="entry name" value="PHORBOL-ESTER_DAG-TYPE DOMAIN-CONTAINING PROTEIN"/>
    <property type="match status" value="1"/>
</dbReference>
<proteinExistence type="predicted"/>
<dbReference type="EMBL" id="JAJSOF020000031">
    <property type="protein sequence ID" value="KAJ4430683.1"/>
    <property type="molecule type" value="Genomic_DNA"/>
</dbReference>
<dbReference type="InterPro" id="IPR052638">
    <property type="entry name" value="PiggyBac_TE-derived"/>
</dbReference>
<protein>
    <submittedName>
        <fullName evidence="1">Uncharacterized protein</fullName>
    </submittedName>
</protein>
<name>A0ABQ8S9P4_PERAM</name>
<organism evidence="1 2">
    <name type="scientific">Periplaneta americana</name>
    <name type="common">American cockroach</name>
    <name type="synonym">Blatta americana</name>
    <dbReference type="NCBI Taxonomy" id="6978"/>
    <lineage>
        <taxon>Eukaryota</taxon>
        <taxon>Metazoa</taxon>
        <taxon>Ecdysozoa</taxon>
        <taxon>Arthropoda</taxon>
        <taxon>Hexapoda</taxon>
        <taxon>Insecta</taxon>
        <taxon>Pterygota</taxon>
        <taxon>Neoptera</taxon>
        <taxon>Polyneoptera</taxon>
        <taxon>Dictyoptera</taxon>
        <taxon>Blattodea</taxon>
        <taxon>Blattoidea</taxon>
        <taxon>Blattidae</taxon>
        <taxon>Blattinae</taxon>
        <taxon>Periplaneta</taxon>
    </lineage>
</organism>